<gene>
    <name evidence="2" type="ORF">EVAR_93568_1</name>
</gene>
<sequence length="201" mass="22408">MRNSTEIKFESGTRIGIYLNEDRLQNQKRSRGRNREYPISFQTANNAPVTSLGLQMFMGGGEHLLSDGSPARLRLDYVILAIPDRRVGRSERPSVSGRRFAPVPVPEVGSPEQVRHHEAGTPSPSEEILVPFGSSQTLSVLSSRDQTSDPVSFVTLLTTAHLCVCSDVQIHFFVASDGRELSCVNRRARLKRVCIFRNTKQ</sequence>
<evidence type="ECO:0000313" key="3">
    <source>
        <dbReference type="Proteomes" id="UP000299102"/>
    </source>
</evidence>
<name>A0A4C1UR24_EUMVA</name>
<evidence type="ECO:0000313" key="2">
    <source>
        <dbReference type="EMBL" id="GBP28923.1"/>
    </source>
</evidence>
<reference evidence="2 3" key="1">
    <citation type="journal article" date="2019" name="Commun. Biol.">
        <title>The bagworm genome reveals a unique fibroin gene that provides high tensile strength.</title>
        <authorList>
            <person name="Kono N."/>
            <person name="Nakamura H."/>
            <person name="Ohtoshi R."/>
            <person name="Tomita M."/>
            <person name="Numata K."/>
            <person name="Arakawa K."/>
        </authorList>
    </citation>
    <scope>NUCLEOTIDE SEQUENCE [LARGE SCALE GENOMIC DNA]</scope>
</reference>
<dbReference type="AlphaFoldDB" id="A0A4C1UR24"/>
<comment type="caution">
    <text evidence="2">The sequence shown here is derived from an EMBL/GenBank/DDBJ whole genome shotgun (WGS) entry which is preliminary data.</text>
</comment>
<dbReference type="Proteomes" id="UP000299102">
    <property type="component" value="Unassembled WGS sequence"/>
</dbReference>
<feature type="region of interest" description="Disordered" evidence="1">
    <location>
        <begin position="89"/>
        <end position="127"/>
    </location>
</feature>
<dbReference type="EMBL" id="BGZK01000213">
    <property type="protein sequence ID" value="GBP28923.1"/>
    <property type="molecule type" value="Genomic_DNA"/>
</dbReference>
<organism evidence="2 3">
    <name type="scientific">Eumeta variegata</name>
    <name type="common">Bagworm moth</name>
    <name type="synonym">Eumeta japonica</name>
    <dbReference type="NCBI Taxonomy" id="151549"/>
    <lineage>
        <taxon>Eukaryota</taxon>
        <taxon>Metazoa</taxon>
        <taxon>Ecdysozoa</taxon>
        <taxon>Arthropoda</taxon>
        <taxon>Hexapoda</taxon>
        <taxon>Insecta</taxon>
        <taxon>Pterygota</taxon>
        <taxon>Neoptera</taxon>
        <taxon>Endopterygota</taxon>
        <taxon>Lepidoptera</taxon>
        <taxon>Glossata</taxon>
        <taxon>Ditrysia</taxon>
        <taxon>Tineoidea</taxon>
        <taxon>Psychidae</taxon>
        <taxon>Oiketicinae</taxon>
        <taxon>Eumeta</taxon>
    </lineage>
</organism>
<proteinExistence type="predicted"/>
<accession>A0A4C1UR24</accession>
<protein>
    <submittedName>
        <fullName evidence="2">Uncharacterized protein</fullName>
    </submittedName>
</protein>
<keyword evidence="3" id="KW-1185">Reference proteome</keyword>
<evidence type="ECO:0000256" key="1">
    <source>
        <dbReference type="SAM" id="MobiDB-lite"/>
    </source>
</evidence>